<evidence type="ECO:0000313" key="3">
    <source>
        <dbReference type="Proteomes" id="UP001565219"/>
    </source>
</evidence>
<proteinExistence type="predicted"/>
<organism evidence="2 3">
    <name type="scientific">Anaerostipes hominis</name>
    <name type="common">ex Lee et al. 2021</name>
    <dbReference type="NCBI Taxonomy" id="2025494"/>
    <lineage>
        <taxon>Bacteria</taxon>
        <taxon>Bacillati</taxon>
        <taxon>Bacillota</taxon>
        <taxon>Clostridia</taxon>
        <taxon>Lachnospirales</taxon>
        <taxon>Lachnospiraceae</taxon>
        <taxon>Anaerostipes</taxon>
    </lineage>
</organism>
<evidence type="ECO:0000256" key="1">
    <source>
        <dbReference type="SAM" id="Phobius"/>
    </source>
</evidence>
<reference evidence="2 3" key="1">
    <citation type="submission" date="2024-03" db="EMBL/GenBank/DDBJ databases">
        <title>Mouse gut bacterial collection (mGBC) of GemPharmatech.</title>
        <authorList>
            <person name="He Y."/>
            <person name="Dong L."/>
            <person name="Wu D."/>
            <person name="Gao X."/>
            <person name="Lin Z."/>
        </authorList>
    </citation>
    <scope>NUCLEOTIDE SEQUENCE [LARGE SCALE GENOMIC DNA]</scope>
    <source>
        <strain evidence="2 3">32-10</strain>
    </source>
</reference>
<feature type="transmembrane region" description="Helical" evidence="1">
    <location>
        <begin position="70"/>
        <end position="92"/>
    </location>
</feature>
<evidence type="ECO:0000313" key="2">
    <source>
        <dbReference type="EMBL" id="MEY8633471.1"/>
    </source>
</evidence>
<comment type="caution">
    <text evidence="2">The sequence shown here is derived from an EMBL/GenBank/DDBJ whole genome shotgun (WGS) entry which is preliminary data.</text>
</comment>
<keyword evidence="3" id="KW-1185">Reference proteome</keyword>
<feature type="transmembrane region" description="Helical" evidence="1">
    <location>
        <begin position="41"/>
        <end position="64"/>
    </location>
</feature>
<protein>
    <recommendedName>
        <fullName evidence="4">Zinc ribbon domain-containing protein</fullName>
    </recommendedName>
</protein>
<sequence length="197" mass="23264">MKDAARTKCNICGAMNQRENHYCVGCGAELLKKNDKAPMSAVQIFIIGGIFPVLAIGILFMAFLLELVSFFTFLLLAFLVGFGYTIFAYAATQIVGVNKKKRISKETKDQFSQHCIEGETWYFHKFHKKQRQQDLWNQQFQIMEQQRLLMEDMQRAEQESILQQQNDMERLSDDLNQTAWRQHEQFQQQYFQQNQQW</sequence>
<keyword evidence="1" id="KW-0472">Membrane</keyword>
<dbReference type="RefSeq" id="WP_024727436.1">
    <property type="nucleotide sequence ID" value="NZ_BAABXW010000001.1"/>
</dbReference>
<accession>A0ABV4DGR5</accession>
<dbReference type="EMBL" id="JBCLTR010000007">
    <property type="protein sequence ID" value="MEY8633471.1"/>
    <property type="molecule type" value="Genomic_DNA"/>
</dbReference>
<name>A0ABV4DGR5_9FIRM</name>
<gene>
    <name evidence="2" type="ORF">AALG99_08030</name>
</gene>
<keyword evidence="1" id="KW-0812">Transmembrane</keyword>
<evidence type="ECO:0008006" key="4">
    <source>
        <dbReference type="Google" id="ProtNLM"/>
    </source>
</evidence>
<dbReference type="Proteomes" id="UP001565219">
    <property type="component" value="Unassembled WGS sequence"/>
</dbReference>
<keyword evidence="1" id="KW-1133">Transmembrane helix</keyword>